<feature type="transmembrane region" description="Helical" evidence="1">
    <location>
        <begin position="6"/>
        <end position="23"/>
    </location>
</feature>
<keyword evidence="1" id="KW-0472">Membrane</keyword>
<dbReference type="EMBL" id="QSUB01000001">
    <property type="protein sequence ID" value="RGN07608.1"/>
    <property type="molecule type" value="Genomic_DNA"/>
</dbReference>
<dbReference type="EMBL" id="QRJH01000001">
    <property type="protein sequence ID" value="RHH21495.1"/>
    <property type="molecule type" value="Genomic_DNA"/>
</dbReference>
<accession>A0A3E5ABW4</accession>
<dbReference type="RefSeq" id="WP_044961769.1">
    <property type="nucleotide sequence ID" value="NZ_QRJH01000001.1"/>
</dbReference>
<evidence type="ECO:0000256" key="1">
    <source>
        <dbReference type="SAM" id="Phobius"/>
    </source>
</evidence>
<protein>
    <submittedName>
        <fullName evidence="2">Uncharacterized protein</fullName>
    </submittedName>
</protein>
<dbReference type="AlphaFoldDB" id="A0A3E5ABW4"/>
<dbReference type="InterPro" id="IPR046061">
    <property type="entry name" value="DUF6019"/>
</dbReference>
<dbReference type="Pfam" id="PF19483">
    <property type="entry name" value="DUF6019"/>
    <property type="match status" value="1"/>
</dbReference>
<organism evidence="2 4">
    <name type="scientific">Blautia obeum</name>
    <dbReference type="NCBI Taxonomy" id="40520"/>
    <lineage>
        <taxon>Bacteria</taxon>
        <taxon>Bacillati</taxon>
        <taxon>Bacillota</taxon>
        <taxon>Clostridia</taxon>
        <taxon>Lachnospirales</taxon>
        <taxon>Lachnospiraceae</taxon>
        <taxon>Blautia</taxon>
    </lineage>
</organism>
<proteinExistence type="predicted"/>
<dbReference type="Proteomes" id="UP000261222">
    <property type="component" value="Unassembled WGS sequence"/>
</dbReference>
<evidence type="ECO:0000313" key="4">
    <source>
        <dbReference type="Proteomes" id="UP000261222"/>
    </source>
</evidence>
<reference evidence="4 5" key="1">
    <citation type="submission" date="2018-08" db="EMBL/GenBank/DDBJ databases">
        <title>A genome reference for cultivated species of the human gut microbiota.</title>
        <authorList>
            <person name="Zou Y."/>
            <person name="Xue W."/>
            <person name="Luo G."/>
        </authorList>
    </citation>
    <scope>NUCLEOTIDE SEQUENCE [LARGE SCALE GENOMIC DNA]</scope>
    <source>
        <strain evidence="3 5">AM18-2AC</strain>
        <strain evidence="2 4">OM06-11AA</strain>
    </source>
</reference>
<keyword evidence="1" id="KW-0812">Transmembrane</keyword>
<dbReference type="Proteomes" id="UP000284024">
    <property type="component" value="Unassembled WGS sequence"/>
</dbReference>
<evidence type="ECO:0000313" key="5">
    <source>
        <dbReference type="Proteomes" id="UP000284024"/>
    </source>
</evidence>
<name>A0A3E5ABW4_9FIRM</name>
<comment type="caution">
    <text evidence="2">The sequence shown here is derived from an EMBL/GenBank/DDBJ whole genome shotgun (WGS) entry which is preliminary data.</text>
</comment>
<evidence type="ECO:0000313" key="2">
    <source>
        <dbReference type="EMBL" id="RGN07608.1"/>
    </source>
</evidence>
<evidence type="ECO:0000313" key="3">
    <source>
        <dbReference type="EMBL" id="RHH21495.1"/>
    </source>
</evidence>
<keyword evidence="1" id="KW-1133">Transmembrane helix</keyword>
<gene>
    <name evidence="3" type="ORF">DW222_03160</name>
    <name evidence="2" type="ORF">DXB81_03570</name>
</gene>
<sequence>MWNELGLSGGTAIIILIALYFVIKWAVKNGIKEAYSAITGKKTEEDVRNEKELKELGFELEDKFQLTELFRANDASCPKSKKR</sequence>